<dbReference type="Proteomes" id="UP000178099">
    <property type="component" value="Unassembled WGS sequence"/>
</dbReference>
<dbReference type="InterPro" id="IPR007554">
    <property type="entry name" value="Glycerophosphate_synth"/>
</dbReference>
<name>A0A1G2DG27_9BACT</name>
<evidence type="ECO:0000313" key="2">
    <source>
        <dbReference type="Proteomes" id="UP000178099"/>
    </source>
</evidence>
<gene>
    <name evidence="1" type="ORF">A3D67_04095</name>
</gene>
<evidence type="ECO:0000313" key="1">
    <source>
        <dbReference type="EMBL" id="OGZ12559.1"/>
    </source>
</evidence>
<protein>
    <recommendedName>
        <fullName evidence="3">UDP-N-acetylglucosamine 2-epimerase domain-containing protein</fullName>
    </recommendedName>
</protein>
<dbReference type="GO" id="GO:0016020">
    <property type="term" value="C:membrane"/>
    <property type="evidence" value="ECO:0007669"/>
    <property type="project" value="InterPro"/>
</dbReference>
<organism evidence="1 2">
    <name type="scientific">Candidatus Lloydbacteria bacterium RIFCSPHIGHO2_02_FULL_51_22</name>
    <dbReference type="NCBI Taxonomy" id="1798663"/>
    <lineage>
        <taxon>Bacteria</taxon>
        <taxon>Candidatus Lloydiibacteriota</taxon>
    </lineage>
</organism>
<accession>A0A1G2DG27</accession>
<reference evidence="1 2" key="1">
    <citation type="journal article" date="2016" name="Nat. Commun.">
        <title>Thousands of microbial genomes shed light on interconnected biogeochemical processes in an aquifer system.</title>
        <authorList>
            <person name="Anantharaman K."/>
            <person name="Brown C.T."/>
            <person name="Hug L.A."/>
            <person name="Sharon I."/>
            <person name="Castelle C.J."/>
            <person name="Probst A.J."/>
            <person name="Thomas B.C."/>
            <person name="Singh A."/>
            <person name="Wilkins M.J."/>
            <person name="Karaoz U."/>
            <person name="Brodie E.L."/>
            <person name="Williams K.H."/>
            <person name="Hubbard S.S."/>
            <person name="Banfield J.F."/>
        </authorList>
    </citation>
    <scope>NUCLEOTIDE SEQUENCE [LARGE SCALE GENOMIC DNA]</scope>
</reference>
<dbReference type="SUPFAM" id="SSF53756">
    <property type="entry name" value="UDP-Glycosyltransferase/glycogen phosphorylase"/>
    <property type="match status" value="1"/>
</dbReference>
<dbReference type="Pfam" id="PF04464">
    <property type="entry name" value="Glyphos_transf"/>
    <property type="match status" value="1"/>
</dbReference>
<proteinExistence type="predicted"/>
<evidence type="ECO:0008006" key="3">
    <source>
        <dbReference type="Google" id="ProtNLM"/>
    </source>
</evidence>
<dbReference type="AlphaFoldDB" id="A0A1G2DG27"/>
<dbReference type="Gene3D" id="3.40.50.12580">
    <property type="match status" value="1"/>
</dbReference>
<dbReference type="GO" id="GO:0047355">
    <property type="term" value="F:CDP-glycerol glycerophosphotransferase activity"/>
    <property type="evidence" value="ECO:0007669"/>
    <property type="project" value="InterPro"/>
</dbReference>
<sequence length="466" mass="54390">MKTGNQEEKTIFMAINRGILARNILRAGVLDEILKHKELKVVIVVNKKIHDYFKKEFSHPNIVLEEVPEKKNGRFRQMVIIFFNGLVYRETEKRKLKFGGGNKPPQLLWMYILKHATFSVASRITALKHLARWTEEHLFIEKDYDYLFQKYHPDLVFCASIYSRGLDFVLIKAAKRFGVLSASMPKSWDTVGRLFFAAPSDIFILNNEHMREDLVKDQLIPRKNIYISGFPQFDIYTNKKEYLTREQFCATTGLSPGKPIVLYASEGAWTHWDDLYLDELIEKHGILKSYNLVLRPHFSDVHLKRYDRFRKYTDVYIDDEHMRVSYMFGDKWDPTVENMDWLAQVISASDVVVTFVSTFTLDAMAFGKPVVNIYYDVSATRAMPVPMIPMKELYNCVHYNAILEERSVALVRSGSEVMEWLHRYVKNPAIHSEERKKTVRKLCYKVDGKSSERIAGVLLEILNLKS</sequence>
<dbReference type="EMBL" id="MHLN01000003">
    <property type="protein sequence ID" value="OGZ12559.1"/>
    <property type="molecule type" value="Genomic_DNA"/>
</dbReference>
<dbReference type="InterPro" id="IPR043148">
    <property type="entry name" value="TagF_C"/>
</dbReference>
<comment type="caution">
    <text evidence="1">The sequence shown here is derived from an EMBL/GenBank/DDBJ whole genome shotgun (WGS) entry which is preliminary data.</text>
</comment>